<dbReference type="AlphaFoldDB" id="A0A367EDN9"/>
<dbReference type="EMBL" id="QOIM01000040">
    <property type="protein sequence ID" value="RCG16073.1"/>
    <property type="molecule type" value="Genomic_DNA"/>
</dbReference>
<evidence type="ECO:0000313" key="1">
    <source>
        <dbReference type="EMBL" id="RCG16073.1"/>
    </source>
</evidence>
<name>A0A367EDN9_9ACTN</name>
<proteinExistence type="predicted"/>
<keyword evidence="2" id="KW-1185">Reference proteome</keyword>
<gene>
    <name evidence="1" type="ORF">DQ392_22870</name>
</gene>
<comment type="caution">
    <text evidence="1">The sequence shown here is derived from an EMBL/GenBank/DDBJ whole genome shotgun (WGS) entry which is preliminary data.</text>
</comment>
<sequence>MRAAYLEGQSIAALARDHGVSRGAIGTAVADLLPEHVTADDPVPVPEVPLTLDMPGKVADFLRATDLDDAERAALDHGQAVRSGTGYTLRVTAVLALHRQLLDRCQSLDGAGAIPAQRKARREFENRVSACAH</sequence>
<dbReference type="Proteomes" id="UP000253507">
    <property type="component" value="Unassembled WGS sequence"/>
</dbReference>
<evidence type="ECO:0000313" key="2">
    <source>
        <dbReference type="Proteomes" id="UP000253507"/>
    </source>
</evidence>
<dbReference type="OrthoDB" id="3405463at2"/>
<accession>A0A367EDN9</accession>
<protein>
    <submittedName>
        <fullName evidence="1">Resolvase</fullName>
    </submittedName>
</protein>
<reference evidence="1 2" key="1">
    <citation type="submission" date="2018-06" db="EMBL/GenBank/DDBJ databases">
        <title>Streptomyces reniochalinae sp. nov. and Streptomyces diacarnus sp. nov. from marine sponges.</title>
        <authorList>
            <person name="Li L."/>
        </authorList>
    </citation>
    <scope>NUCLEOTIDE SEQUENCE [LARGE SCALE GENOMIC DNA]</scope>
    <source>
        <strain evidence="1 2">LHW50302</strain>
    </source>
</reference>
<organism evidence="1 2">
    <name type="scientific">Streptomyces reniochalinae</name>
    <dbReference type="NCBI Taxonomy" id="2250578"/>
    <lineage>
        <taxon>Bacteria</taxon>
        <taxon>Bacillati</taxon>
        <taxon>Actinomycetota</taxon>
        <taxon>Actinomycetes</taxon>
        <taxon>Kitasatosporales</taxon>
        <taxon>Streptomycetaceae</taxon>
        <taxon>Streptomyces</taxon>
    </lineage>
</organism>